<protein>
    <submittedName>
        <fullName evidence="1">Uncharacterized protein</fullName>
    </submittedName>
</protein>
<gene>
    <name evidence="1" type="ORF">COW88_03470</name>
</gene>
<evidence type="ECO:0000313" key="1">
    <source>
        <dbReference type="EMBL" id="PIP73034.1"/>
    </source>
</evidence>
<accession>A0A2H0CT05</accession>
<comment type="caution">
    <text evidence="1">The sequence shown here is derived from an EMBL/GenBank/DDBJ whole genome shotgun (WGS) entry which is preliminary data.</text>
</comment>
<proteinExistence type="predicted"/>
<dbReference type="EMBL" id="PCTL01000033">
    <property type="protein sequence ID" value="PIP73034.1"/>
    <property type="molecule type" value="Genomic_DNA"/>
</dbReference>
<organism evidence="1 2">
    <name type="scientific">Candidatus Lloydbacteria bacterium CG22_combo_CG10-13_8_21_14_all_47_15</name>
    <dbReference type="NCBI Taxonomy" id="1974635"/>
    <lineage>
        <taxon>Bacteria</taxon>
        <taxon>Candidatus Lloydiibacteriota</taxon>
    </lineage>
</organism>
<reference evidence="1 2" key="1">
    <citation type="submission" date="2017-09" db="EMBL/GenBank/DDBJ databases">
        <title>Depth-based differentiation of microbial function through sediment-hosted aquifers and enrichment of novel symbionts in the deep terrestrial subsurface.</title>
        <authorList>
            <person name="Probst A.J."/>
            <person name="Ladd B."/>
            <person name="Jarett J.K."/>
            <person name="Geller-Mcgrath D.E."/>
            <person name="Sieber C.M."/>
            <person name="Emerson J.B."/>
            <person name="Anantharaman K."/>
            <person name="Thomas B.C."/>
            <person name="Malmstrom R."/>
            <person name="Stieglmeier M."/>
            <person name="Klingl A."/>
            <person name="Woyke T."/>
            <person name="Ryan C.M."/>
            <person name="Banfield J.F."/>
        </authorList>
    </citation>
    <scope>NUCLEOTIDE SEQUENCE [LARGE SCALE GENOMIC DNA]</scope>
    <source>
        <strain evidence="1">CG22_combo_CG10-13_8_21_14_all_47_15</strain>
    </source>
</reference>
<evidence type="ECO:0000313" key="2">
    <source>
        <dbReference type="Proteomes" id="UP000230638"/>
    </source>
</evidence>
<dbReference type="AlphaFoldDB" id="A0A2H0CT05"/>
<sequence>MFKNFLMKKMLKTQMKGVPEAEQEKLIALVSDNPEFFQTLALEIQTKMKGGKDQTVAAMEVLAAHKSEIEELTKKIL</sequence>
<name>A0A2H0CT05_9BACT</name>
<dbReference type="Proteomes" id="UP000230638">
    <property type="component" value="Unassembled WGS sequence"/>
</dbReference>